<protein>
    <recommendedName>
        <fullName evidence="3">HEPN AbiU2-like domain-containing protein</fullName>
    </recommendedName>
</protein>
<name>A0ABY2MIV3_9LEPT</name>
<proteinExistence type="predicted"/>
<sequence>MIKKNNEIFTKEERENDRNYHFIFCQATLSLANKIFKEIQHIQNNSLSGYAFGYGLVQYAAPYTKSITSKNQKLKLDQKYIPTKYKSLHDEIMKERNKIHAHMDLSIFEPRRLSAEKINGVLYTSYASNYILRFDLLNKLSEIIELVDGTLESLSKEYFQMERENR</sequence>
<gene>
    <name evidence="1" type="ORF">EHQ60_18555</name>
</gene>
<reference evidence="2" key="1">
    <citation type="journal article" date="2019" name="PLoS Negl. Trop. Dis.">
        <title>Revisiting the worldwide diversity of Leptospira species in the environment.</title>
        <authorList>
            <person name="Vincent A.T."/>
            <person name="Schiettekatte O."/>
            <person name="Bourhy P."/>
            <person name="Veyrier F.J."/>
            <person name="Picardeau M."/>
        </authorList>
    </citation>
    <scope>NUCLEOTIDE SEQUENCE [LARGE SCALE GENOMIC DNA]</scope>
    <source>
        <strain evidence="2">201702449</strain>
    </source>
</reference>
<dbReference type="Proteomes" id="UP000297352">
    <property type="component" value="Unassembled WGS sequence"/>
</dbReference>
<keyword evidence="2" id="KW-1185">Reference proteome</keyword>
<organism evidence="1 2">
    <name type="scientific">Leptospira levettii</name>
    <dbReference type="NCBI Taxonomy" id="2023178"/>
    <lineage>
        <taxon>Bacteria</taxon>
        <taxon>Pseudomonadati</taxon>
        <taxon>Spirochaetota</taxon>
        <taxon>Spirochaetia</taxon>
        <taxon>Leptospirales</taxon>
        <taxon>Leptospiraceae</taxon>
        <taxon>Leptospira</taxon>
    </lineage>
</organism>
<evidence type="ECO:0008006" key="3">
    <source>
        <dbReference type="Google" id="ProtNLM"/>
    </source>
</evidence>
<evidence type="ECO:0000313" key="1">
    <source>
        <dbReference type="EMBL" id="TGL66532.1"/>
    </source>
</evidence>
<evidence type="ECO:0000313" key="2">
    <source>
        <dbReference type="Proteomes" id="UP000297352"/>
    </source>
</evidence>
<accession>A0ABY2MIV3</accession>
<comment type="caution">
    <text evidence="1">The sequence shown here is derived from an EMBL/GenBank/DDBJ whole genome shotgun (WGS) entry which is preliminary data.</text>
</comment>
<dbReference type="EMBL" id="RQGI01000061">
    <property type="protein sequence ID" value="TGL66532.1"/>
    <property type="molecule type" value="Genomic_DNA"/>
</dbReference>
<dbReference type="RefSeq" id="WP_135689174.1">
    <property type="nucleotide sequence ID" value="NZ_RQGI01000061.1"/>
</dbReference>